<feature type="region of interest" description="Disordered" evidence="1">
    <location>
        <begin position="149"/>
        <end position="213"/>
    </location>
</feature>
<feature type="compositionally biased region" description="Low complexity" evidence="1">
    <location>
        <begin position="168"/>
        <end position="185"/>
    </location>
</feature>
<dbReference type="RefSeq" id="WP_377402479.1">
    <property type="nucleotide sequence ID" value="NZ_JBHUEQ010000025.1"/>
</dbReference>
<protein>
    <submittedName>
        <fullName evidence="2">DUF2336 domain-containing protein</fullName>
    </submittedName>
</protein>
<dbReference type="Proteomes" id="UP001597322">
    <property type="component" value="Unassembled WGS sequence"/>
</dbReference>
<feature type="compositionally biased region" description="Basic and acidic residues" evidence="1">
    <location>
        <begin position="200"/>
        <end position="213"/>
    </location>
</feature>
<organism evidence="2 3">
    <name type="scientific">Rhizobium helianthi</name>
    <dbReference type="NCBI Taxonomy" id="1132695"/>
    <lineage>
        <taxon>Bacteria</taxon>
        <taxon>Pseudomonadati</taxon>
        <taxon>Pseudomonadota</taxon>
        <taxon>Alphaproteobacteria</taxon>
        <taxon>Hyphomicrobiales</taxon>
        <taxon>Rhizobiaceae</taxon>
        <taxon>Rhizobium/Agrobacterium group</taxon>
        <taxon>Rhizobium</taxon>
    </lineage>
</organism>
<accession>A0ABW4M8I5</accession>
<evidence type="ECO:0000313" key="2">
    <source>
        <dbReference type="EMBL" id="MFD1746576.1"/>
    </source>
</evidence>
<feature type="region of interest" description="Disordered" evidence="1">
    <location>
        <begin position="355"/>
        <end position="378"/>
    </location>
</feature>
<name>A0ABW4M8I5_9HYPH</name>
<keyword evidence="3" id="KW-1185">Reference proteome</keyword>
<gene>
    <name evidence="2" type="ORF">ACFSE1_13975</name>
</gene>
<comment type="caution">
    <text evidence="2">The sequence shown here is derived from an EMBL/GenBank/DDBJ whole genome shotgun (WGS) entry which is preliminary data.</text>
</comment>
<dbReference type="InterPro" id="IPR019285">
    <property type="entry name" value="DUF2336"/>
</dbReference>
<reference evidence="3" key="1">
    <citation type="journal article" date="2019" name="Int. J. Syst. Evol. Microbiol.">
        <title>The Global Catalogue of Microorganisms (GCM) 10K type strain sequencing project: providing services to taxonomists for standard genome sequencing and annotation.</title>
        <authorList>
            <consortium name="The Broad Institute Genomics Platform"/>
            <consortium name="The Broad Institute Genome Sequencing Center for Infectious Disease"/>
            <person name="Wu L."/>
            <person name="Ma J."/>
        </authorList>
    </citation>
    <scope>NUCLEOTIDE SEQUENCE [LARGE SCALE GENOMIC DNA]</scope>
    <source>
        <strain evidence="3">CG52</strain>
    </source>
</reference>
<proteinExistence type="predicted"/>
<dbReference type="EMBL" id="JBHUEQ010000025">
    <property type="protein sequence ID" value="MFD1746576.1"/>
    <property type="molecule type" value="Genomic_DNA"/>
</dbReference>
<sequence length="378" mass="41615">MSVFCNASVDMSVDRYRELERPQAMRKKDVVLMATVTSFEDLKHPTKSELRQFAELFSPLYNASTEEARRQAVAALSQNENIPASVAFFIASQPISIAAPFIASSPCLDDEALITIARMQGADHARAIVRRPKLSTAVIDALVGLRHARTGSTGRRADTGRAAPSPQPHAQPVAPLAQVQPPAAASDAQTEAHTNAQPDARADARADAEAAAARDEALRQTIKHLANLQQRPASDRLGLRTATDVQEALLVRFARARDADCFATCLADTLTSSRWLAERIMMDISGHQLATTLKALGMDREEAFFILERLYSHLKETVGDVPRSEILWSSLEPDECYRRLEAWCRADRYTYADTNPVPARSQDEAEQPGDTLRRIAGR</sequence>
<evidence type="ECO:0000256" key="1">
    <source>
        <dbReference type="SAM" id="MobiDB-lite"/>
    </source>
</evidence>
<dbReference type="Pfam" id="PF10098">
    <property type="entry name" value="DUF2336"/>
    <property type="match status" value="1"/>
</dbReference>
<feature type="compositionally biased region" description="Polar residues" evidence="1">
    <location>
        <begin position="187"/>
        <end position="197"/>
    </location>
</feature>
<evidence type="ECO:0000313" key="3">
    <source>
        <dbReference type="Proteomes" id="UP001597322"/>
    </source>
</evidence>